<accession>A0A7Y9I4D9</accession>
<proteinExistence type="predicted"/>
<dbReference type="InterPro" id="IPR018691">
    <property type="entry name" value="DUF2188"/>
</dbReference>
<reference evidence="2 3" key="1">
    <citation type="submission" date="2020-07" db="EMBL/GenBank/DDBJ databases">
        <title>Sequencing the genomes of 1000 actinobacteria strains.</title>
        <authorList>
            <person name="Klenk H.-P."/>
        </authorList>
    </citation>
    <scope>NUCLEOTIDE SEQUENCE [LARGE SCALE GENOMIC DNA]</scope>
    <source>
        <strain evidence="2 3">DSM 22083</strain>
    </source>
</reference>
<evidence type="ECO:0000256" key="1">
    <source>
        <dbReference type="SAM" id="MobiDB-lite"/>
    </source>
</evidence>
<dbReference type="EMBL" id="JACCBU010000001">
    <property type="protein sequence ID" value="NYE70061.1"/>
    <property type="molecule type" value="Genomic_DNA"/>
</dbReference>
<organism evidence="2 3">
    <name type="scientific">Microlunatus parietis</name>
    <dbReference type="NCBI Taxonomy" id="682979"/>
    <lineage>
        <taxon>Bacteria</taxon>
        <taxon>Bacillati</taxon>
        <taxon>Actinomycetota</taxon>
        <taxon>Actinomycetes</taxon>
        <taxon>Propionibacteriales</taxon>
        <taxon>Propionibacteriaceae</taxon>
        <taxon>Microlunatus</taxon>
    </lineage>
</organism>
<dbReference type="AlphaFoldDB" id="A0A7Y9I4D9"/>
<comment type="caution">
    <text evidence="2">The sequence shown here is derived from an EMBL/GenBank/DDBJ whole genome shotgun (WGS) entry which is preliminary data.</text>
</comment>
<sequence>MVQTEFHVVPRSGHWAIVQDGDVLEAFHSKHLAVEAAMDRAAESQPSKVIVHDADAGVVKRGRGRPATDDAADGAPGART</sequence>
<gene>
    <name evidence="2" type="ORF">BKA15_001390</name>
</gene>
<evidence type="ECO:0008006" key="4">
    <source>
        <dbReference type="Google" id="ProtNLM"/>
    </source>
</evidence>
<dbReference type="Pfam" id="PF09954">
    <property type="entry name" value="DUF2188"/>
    <property type="match status" value="1"/>
</dbReference>
<dbReference type="RefSeq" id="WP_179749258.1">
    <property type="nucleotide sequence ID" value="NZ_JACCBU010000001.1"/>
</dbReference>
<evidence type="ECO:0000313" key="2">
    <source>
        <dbReference type="EMBL" id="NYE70061.1"/>
    </source>
</evidence>
<evidence type="ECO:0000313" key="3">
    <source>
        <dbReference type="Proteomes" id="UP000569914"/>
    </source>
</evidence>
<dbReference type="Proteomes" id="UP000569914">
    <property type="component" value="Unassembled WGS sequence"/>
</dbReference>
<keyword evidence="3" id="KW-1185">Reference proteome</keyword>
<protein>
    <recommendedName>
        <fullName evidence="4">DUF2188 domain-containing protein</fullName>
    </recommendedName>
</protein>
<feature type="region of interest" description="Disordered" evidence="1">
    <location>
        <begin position="57"/>
        <end position="80"/>
    </location>
</feature>
<name>A0A7Y9I4D9_9ACTN</name>